<keyword evidence="2" id="KW-1185">Reference proteome</keyword>
<dbReference type="AlphaFoldDB" id="A0A3N4LRT1"/>
<gene>
    <name evidence="1" type="ORF">L211DRAFT_836358</name>
</gene>
<evidence type="ECO:0000313" key="2">
    <source>
        <dbReference type="Proteomes" id="UP000267821"/>
    </source>
</evidence>
<dbReference type="EMBL" id="ML121537">
    <property type="protein sequence ID" value="RPB25624.1"/>
    <property type="molecule type" value="Genomic_DNA"/>
</dbReference>
<name>A0A3N4LRT1_9PEZI</name>
<evidence type="ECO:0000313" key="1">
    <source>
        <dbReference type="EMBL" id="RPB25624.1"/>
    </source>
</evidence>
<dbReference type="InParanoid" id="A0A3N4LRT1"/>
<organism evidence="1 2">
    <name type="scientific">Terfezia boudieri ATCC MYA-4762</name>
    <dbReference type="NCBI Taxonomy" id="1051890"/>
    <lineage>
        <taxon>Eukaryota</taxon>
        <taxon>Fungi</taxon>
        <taxon>Dikarya</taxon>
        <taxon>Ascomycota</taxon>
        <taxon>Pezizomycotina</taxon>
        <taxon>Pezizomycetes</taxon>
        <taxon>Pezizales</taxon>
        <taxon>Pezizaceae</taxon>
        <taxon>Terfezia</taxon>
    </lineage>
</organism>
<protein>
    <submittedName>
        <fullName evidence="1">Uncharacterized protein</fullName>
    </submittedName>
</protein>
<dbReference type="Proteomes" id="UP000267821">
    <property type="component" value="Unassembled WGS sequence"/>
</dbReference>
<dbReference type="OrthoDB" id="2435285at2759"/>
<sequence length="65" mass="7185">MAVTSICHRPQYATDLHMAVTSICQQLLYGSNVLKGTTDIIVLLTKYVIDFNTNGGMQLAIELKK</sequence>
<accession>A0A3N4LRT1</accession>
<proteinExistence type="predicted"/>
<reference evidence="1 2" key="1">
    <citation type="journal article" date="2018" name="Nat. Ecol. Evol.">
        <title>Pezizomycetes genomes reveal the molecular basis of ectomycorrhizal truffle lifestyle.</title>
        <authorList>
            <person name="Murat C."/>
            <person name="Payen T."/>
            <person name="Noel B."/>
            <person name="Kuo A."/>
            <person name="Morin E."/>
            <person name="Chen J."/>
            <person name="Kohler A."/>
            <person name="Krizsan K."/>
            <person name="Balestrini R."/>
            <person name="Da Silva C."/>
            <person name="Montanini B."/>
            <person name="Hainaut M."/>
            <person name="Levati E."/>
            <person name="Barry K.W."/>
            <person name="Belfiori B."/>
            <person name="Cichocki N."/>
            <person name="Clum A."/>
            <person name="Dockter R.B."/>
            <person name="Fauchery L."/>
            <person name="Guy J."/>
            <person name="Iotti M."/>
            <person name="Le Tacon F."/>
            <person name="Lindquist E.A."/>
            <person name="Lipzen A."/>
            <person name="Malagnac F."/>
            <person name="Mello A."/>
            <person name="Molinier V."/>
            <person name="Miyauchi S."/>
            <person name="Poulain J."/>
            <person name="Riccioni C."/>
            <person name="Rubini A."/>
            <person name="Sitrit Y."/>
            <person name="Splivallo R."/>
            <person name="Traeger S."/>
            <person name="Wang M."/>
            <person name="Zifcakova L."/>
            <person name="Wipf D."/>
            <person name="Zambonelli A."/>
            <person name="Paolocci F."/>
            <person name="Nowrousian M."/>
            <person name="Ottonello S."/>
            <person name="Baldrian P."/>
            <person name="Spatafora J.W."/>
            <person name="Henrissat B."/>
            <person name="Nagy L.G."/>
            <person name="Aury J.M."/>
            <person name="Wincker P."/>
            <person name="Grigoriev I.V."/>
            <person name="Bonfante P."/>
            <person name="Martin F.M."/>
        </authorList>
    </citation>
    <scope>NUCLEOTIDE SEQUENCE [LARGE SCALE GENOMIC DNA]</scope>
    <source>
        <strain evidence="1 2">ATCC MYA-4762</strain>
    </source>
</reference>